<protein>
    <submittedName>
        <fullName evidence="3">3-hydroxyacyl-CoA dehydrogenase-like protein</fullName>
    </submittedName>
</protein>
<dbReference type="AlphaFoldDB" id="A0A4R1FYF5"/>
<dbReference type="PANTHER" id="PTHR48075:SF3">
    <property type="entry name" value="3-HYDROXYACYL-COA DEHYDROGENASE"/>
    <property type="match status" value="1"/>
</dbReference>
<comment type="similarity">
    <text evidence="1">Belongs to the 3-hydroxyacyl-CoA dehydrogenase family.</text>
</comment>
<dbReference type="SUPFAM" id="SSF51735">
    <property type="entry name" value="NAD(P)-binding Rossmann-fold domains"/>
    <property type="match status" value="1"/>
</dbReference>
<sequence>MSIVPSNHVQRPVAVIGGGAQGRRIALMFATRGGEVRIIDPDGEVGNAAVAFVEQQLPEVAASVPDGKPGTAEYVPDQAIGVKGAWLVIEALPENLDLKKKVFAQLDSDADADAIVASNSSLFASRLFTTGLKTNDRMLNTHFSMPPRSTVLDVMSDGHTSEEVLNFVLTTFPQYGLHPNLVREESTGFDDYPEPKRG</sequence>
<dbReference type="OrthoDB" id="9771883at2"/>
<evidence type="ECO:0000313" key="3">
    <source>
        <dbReference type="EMBL" id="TCK00737.1"/>
    </source>
</evidence>
<dbReference type="GO" id="GO:0016491">
    <property type="term" value="F:oxidoreductase activity"/>
    <property type="evidence" value="ECO:0007669"/>
    <property type="project" value="TreeGrafter"/>
</dbReference>
<accession>A0A4R1FYF5</accession>
<proteinExistence type="inferred from homology"/>
<dbReference type="InterPro" id="IPR036291">
    <property type="entry name" value="NAD(P)-bd_dom_sf"/>
</dbReference>
<dbReference type="Proteomes" id="UP000294856">
    <property type="component" value="Unassembled WGS sequence"/>
</dbReference>
<dbReference type="InterPro" id="IPR006176">
    <property type="entry name" value="3-OHacyl-CoA_DH_NAD-bd"/>
</dbReference>
<dbReference type="RefSeq" id="WP_067454741.1">
    <property type="nucleotide sequence ID" value="NZ_SMFR01000001.1"/>
</dbReference>
<evidence type="ECO:0000259" key="2">
    <source>
        <dbReference type="Pfam" id="PF02737"/>
    </source>
</evidence>
<dbReference type="EMBL" id="SMFR01000001">
    <property type="protein sequence ID" value="TCK00737.1"/>
    <property type="molecule type" value="Genomic_DNA"/>
</dbReference>
<comment type="caution">
    <text evidence="3">The sequence shown here is derived from an EMBL/GenBank/DDBJ whole genome shotgun (WGS) entry which is preliminary data.</text>
</comment>
<reference evidence="3 4" key="1">
    <citation type="submission" date="2019-03" db="EMBL/GenBank/DDBJ databases">
        <title>Genomic Encyclopedia of Type Strains, Phase IV (KMG-IV): sequencing the most valuable type-strain genomes for metagenomic binning, comparative biology and taxonomic classification.</title>
        <authorList>
            <person name="Goeker M."/>
        </authorList>
    </citation>
    <scope>NUCLEOTIDE SEQUENCE [LARGE SCALE GENOMIC DNA]</scope>
    <source>
        <strain evidence="3 4">DSM 44684</strain>
    </source>
</reference>
<dbReference type="STRING" id="1210063.GCA_001612665_04526"/>
<dbReference type="GO" id="GO:0006631">
    <property type="term" value="P:fatty acid metabolic process"/>
    <property type="evidence" value="ECO:0007669"/>
    <property type="project" value="InterPro"/>
</dbReference>
<name>A0A4R1FYF5_9NOCA</name>
<keyword evidence="4" id="KW-1185">Reference proteome</keyword>
<dbReference type="Pfam" id="PF02737">
    <property type="entry name" value="3HCDH_N"/>
    <property type="match status" value="1"/>
</dbReference>
<evidence type="ECO:0000256" key="1">
    <source>
        <dbReference type="ARBA" id="ARBA00009463"/>
    </source>
</evidence>
<organism evidence="3 4">
    <name type="scientific">Nocardia alba</name>
    <dbReference type="NCBI Taxonomy" id="225051"/>
    <lineage>
        <taxon>Bacteria</taxon>
        <taxon>Bacillati</taxon>
        <taxon>Actinomycetota</taxon>
        <taxon>Actinomycetes</taxon>
        <taxon>Mycobacteriales</taxon>
        <taxon>Nocardiaceae</taxon>
        <taxon>Nocardia</taxon>
    </lineage>
</organism>
<evidence type="ECO:0000313" key="4">
    <source>
        <dbReference type="Proteomes" id="UP000294856"/>
    </source>
</evidence>
<dbReference type="PANTHER" id="PTHR48075">
    <property type="entry name" value="3-HYDROXYACYL-COA DEHYDROGENASE FAMILY PROTEIN"/>
    <property type="match status" value="1"/>
</dbReference>
<feature type="domain" description="3-hydroxyacyl-CoA dehydrogenase NAD binding" evidence="2">
    <location>
        <begin position="13"/>
        <end position="182"/>
    </location>
</feature>
<dbReference type="GO" id="GO:0070403">
    <property type="term" value="F:NAD+ binding"/>
    <property type="evidence" value="ECO:0007669"/>
    <property type="project" value="InterPro"/>
</dbReference>
<gene>
    <name evidence="3" type="ORF">DFR71_1746</name>
</gene>
<dbReference type="Gene3D" id="3.40.50.720">
    <property type="entry name" value="NAD(P)-binding Rossmann-like Domain"/>
    <property type="match status" value="1"/>
</dbReference>